<sequence length="222" mass="24553">MNWLCLSGVISFVFYILHDVVGAMYYPGYNWMSQAVSDLTAINSPSFTVANGLSSIYALFACLSSVLVCLIIQGKGNKFLRLGIYLFAVMNWVSAIGYSLFPLSESGYGGTFQDIMHVFVITTLVVILSILSLVLIIIGVLKHDKQYKSLAVFAMVSLGMMFVGPIGMVLVPLEYFGIVERFSVYSAVVFTAILGLYGFFFIDRIEAKNNKKGRDNHVKSIK</sequence>
<evidence type="ECO:0000313" key="3">
    <source>
        <dbReference type="Proteomes" id="UP000180098"/>
    </source>
</evidence>
<feature type="transmembrane region" description="Helical" evidence="1">
    <location>
        <begin position="182"/>
        <end position="202"/>
    </location>
</feature>
<protein>
    <recommendedName>
        <fullName evidence="4">DUF998 domain-containing protein</fullName>
    </recommendedName>
</protein>
<feature type="transmembrane region" description="Helical" evidence="1">
    <location>
        <begin position="150"/>
        <end position="170"/>
    </location>
</feature>
<feature type="transmembrane region" description="Helical" evidence="1">
    <location>
        <begin position="115"/>
        <end position="138"/>
    </location>
</feature>
<feature type="transmembrane region" description="Helical" evidence="1">
    <location>
        <begin position="84"/>
        <end position="103"/>
    </location>
</feature>
<keyword evidence="1" id="KW-1133">Transmembrane helix</keyword>
<keyword evidence="1" id="KW-0472">Membrane</keyword>
<evidence type="ECO:0000313" key="2">
    <source>
        <dbReference type="EMBL" id="OIJ16266.1"/>
    </source>
</evidence>
<comment type="caution">
    <text evidence="2">The sequence shown here is derived from an EMBL/GenBank/DDBJ whole genome shotgun (WGS) entry which is preliminary data.</text>
</comment>
<evidence type="ECO:0000256" key="1">
    <source>
        <dbReference type="SAM" id="Phobius"/>
    </source>
</evidence>
<dbReference type="AlphaFoldDB" id="A0A1S2LV91"/>
<reference evidence="2 3" key="1">
    <citation type="submission" date="2016-10" db="EMBL/GenBank/DDBJ databases">
        <title>Draft genome sequences of four alkaliphilic bacteria belonging to the Anaerobacillus genus.</title>
        <authorList>
            <person name="Bassil N.M."/>
            <person name="Lloyd J.R."/>
        </authorList>
    </citation>
    <scope>NUCLEOTIDE SEQUENCE [LARGE SCALE GENOMIC DNA]</scope>
    <source>
        <strain evidence="2 3">DSM 15340</strain>
    </source>
</reference>
<evidence type="ECO:0008006" key="4">
    <source>
        <dbReference type="Google" id="ProtNLM"/>
    </source>
</evidence>
<proteinExistence type="predicted"/>
<dbReference type="Pfam" id="PF06197">
    <property type="entry name" value="DUF998"/>
    <property type="match status" value="1"/>
</dbReference>
<dbReference type="EMBL" id="MLQQ01000001">
    <property type="protein sequence ID" value="OIJ16266.1"/>
    <property type="molecule type" value="Genomic_DNA"/>
</dbReference>
<gene>
    <name evidence="2" type="ORF">BKP35_00485</name>
</gene>
<name>A0A1S2LV91_9BACI</name>
<accession>A0A1S2LV91</accession>
<keyword evidence="1" id="KW-0812">Transmembrane</keyword>
<keyword evidence="3" id="KW-1185">Reference proteome</keyword>
<organism evidence="2 3">
    <name type="scientific">Anaerobacillus arseniciselenatis</name>
    <dbReference type="NCBI Taxonomy" id="85682"/>
    <lineage>
        <taxon>Bacteria</taxon>
        <taxon>Bacillati</taxon>
        <taxon>Bacillota</taxon>
        <taxon>Bacilli</taxon>
        <taxon>Bacillales</taxon>
        <taxon>Bacillaceae</taxon>
        <taxon>Anaerobacillus</taxon>
    </lineage>
</organism>
<dbReference type="Proteomes" id="UP000180098">
    <property type="component" value="Unassembled WGS sequence"/>
</dbReference>
<feature type="transmembrane region" description="Helical" evidence="1">
    <location>
        <begin position="46"/>
        <end position="72"/>
    </location>
</feature>
<dbReference type="InterPro" id="IPR009339">
    <property type="entry name" value="DUF998"/>
</dbReference>